<keyword evidence="5" id="KW-1185">Reference proteome</keyword>
<dbReference type="SUPFAM" id="SSF81301">
    <property type="entry name" value="Nucleotidyltransferase"/>
    <property type="match status" value="1"/>
</dbReference>
<evidence type="ECO:0000313" key="2">
    <source>
        <dbReference type="EMBL" id="UTY28281.1"/>
    </source>
</evidence>
<dbReference type="EMBL" id="CP038802">
    <property type="protein sequence ID" value="UTY28281.1"/>
    <property type="molecule type" value="Genomic_DNA"/>
</dbReference>
<feature type="domain" description="Polymerase beta nucleotidyltransferase" evidence="1">
    <location>
        <begin position="13"/>
        <end position="98"/>
    </location>
</feature>
<dbReference type="Proteomes" id="UP001058682">
    <property type="component" value="Chromosome"/>
</dbReference>
<organism evidence="3 4">
    <name type="scientific">Treponema putidum</name>
    <dbReference type="NCBI Taxonomy" id="221027"/>
    <lineage>
        <taxon>Bacteria</taxon>
        <taxon>Pseudomonadati</taxon>
        <taxon>Spirochaetota</taxon>
        <taxon>Spirochaetia</taxon>
        <taxon>Spirochaetales</taxon>
        <taxon>Treponemataceae</taxon>
        <taxon>Treponema</taxon>
    </lineage>
</organism>
<sequence>MRYGLPEEHIKIILDYISRYSEIEEAVLFGSRALGTYKPGSDVDIALKGNEVDSFLAAHLKSEIEEETCLPYFFDFVAYSKLNHKDLIRHIDKYGVVLK</sequence>
<proteinExistence type="predicted"/>
<dbReference type="Gene3D" id="3.30.460.10">
    <property type="entry name" value="Beta Polymerase, domain 2"/>
    <property type="match status" value="1"/>
</dbReference>
<dbReference type="Pfam" id="PF18765">
    <property type="entry name" value="Polbeta"/>
    <property type="match status" value="1"/>
</dbReference>
<evidence type="ECO:0000313" key="5">
    <source>
        <dbReference type="Proteomes" id="UP001059401"/>
    </source>
</evidence>
<dbReference type="CDD" id="cd05403">
    <property type="entry name" value="NT_KNTase_like"/>
    <property type="match status" value="1"/>
</dbReference>
<dbReference type="KEGG" id="tpk:JO40_09710"/>
<gene>
    <name evidence="3" type="ORF">E4N74_03605</name>
    <name evidence="2" type="ORF">E4N76_04290</name>
</gene>
<dbReference type="AlphaFoldDB" id="A0AAE9SIQ9"/>
<dbReference type="PANTHER" id="PTHR43449:SF1">
    <property type="entry name" value="POLYMERASE BETA NUCLEOTIDYLTRANSFERASE DOMAIN-CONTAINING PROTEIN"/>
    <property type="match status" value="1"/>
</dbReference>
<dbReference type="EMBL" id="CP038804">
    <property type="protein sequence ID" value="UTY33196.1"/>
    <property type="molecule type" value="Genomic_DNA"/>
</dbReference>
<dbReference type="InterPro" id="IPR041633">
    <property type="entry name" value="Polbeta"/>
</dbReference>
<dbReference type="PANTHER" id="PTHR43449">
    <property type="entry name" value="NUCLEOTIDYLTRANSFERASE"/>
    <property type="match status" value="1"/>
</dbReference>
<name>A0AAE9SIQ9_9SPIR</name>
<dbReference type="RefSeq" id="WP_044979081.1">
    <property type="nucleotide sequence ID" value="NZ_CP009228.1"/>
</dbReference>
<evidence type="ECO:0000259" key="1">
    <source>
        <dbReference type="Pfam" id="PF18765"/>
    </source>
</evidence>
<dbReference type="InterPro" id="IPR043519">
    <property type="entry name" value="NT_sf"/>
</dbReference>
<dbReference type="Proteomes" id="UP001059401">
    <property type="component" value="Chromosome"/>
</dbReference>
<protein>
    <submittedName>
        <fullName evidence="3">Nucleotidyltransferase domain-containing protein</fullName>
    </submittedName>
</protein>
<accession>A0AAE9SIQ9</accession>
<evidence type="ECO:0000313" key="4">
    <source>
        <dbReference type="Proteomes" id="UP001058682"/>
    </source>
</evidence>
<evidence type="ECO:0000313" key="3">
    <source>
        <dbReference type="EMBL" id="UTY33196.1"/>
    </source>
</evidence>
<reference evidence="3" key="1">
    <citation type="submission" date="2019-04" db="EMBL/GenBank/DDBJ databases">
        <title>Whole genome sequencing of oral phylogroup 2 treponemes.</title>
        <authorList>
            <person name="Chan Y."/>
            <person name="Zeng H.H."/>
            <person name="Yu X.L."/>
            <person name="Leung W.K."/>
            <person name="Watt R.M."/>
        </authorList>
    </citation>
    <scope>NUCLEOTIDE SEQUENCE</scope>
    <source>
        <strain evidence="3">OMZ 835</strain>
        <strain evidence="2">OMZ 847</strain>
    </source>
</reference>